<accession>A0A179U8D6</accession>
<dbReference type="GeneID" id="8507991"/>
<dbReference type="KEGG" id="bgh:BDBG_00281"/>
<evidence type="ECO:0000256" key="1">
    <source>
        <dbReference type="SAM" id="MobiDB-lite"/>
    </source>
</evidence>
<keyword evidence="3" id="KW-1185">Reference proteome</keyword>
<sequence length="160" mass="17061">MQTLGLRKHLFKLAMDDKLLQSEQSQVASILSHSTSPGKIEVHNFKGRKRPHLNARILKSSTAALDIQIASILQPSSPSNDSEDHLSEEPNGPGSLMELNISTEEAAVQPATLSSTTSGEDSTLPCTLQPSDEGGSFTLPGTMQLKAPADLQAQSVDDVD</sequence>
<feature type="region of interest" description="Disordered" evidence="1">
    <location>
        <begin position="73"/>
        <end position="160"/>
    </location>
</feature>
<dbReference type="Proteomes" id="UP000002038">
    <property type="component" value="Unassembled WGS sequence"/>
</dbReference>
<gene>
    <name evidence="2" type="ORF">BDBG_00281</name>
</gene>
<evidence type="ECO:0000313" key="3">
    <source>
        <dbReference type="Proteomes" id="UP000002038"/>
    </source>
</evidence>
<proteinExistence type="predicted"/>
<evidence type="ECO:0000313" key="2">
    <source>
        <dbReference type="EMBL" id="OAT03578.1"/>
    </source>
</evidence>
<reference evidence="3" key="1">
    <citation type="journal article" date="2015" name="PLoS Genet.">
        <title>The dynamic genome and transcriptome of the human fungal pathogen Blastomyces and close relative Emmonsia.</title>
        <authorList>
            <person name="Munoz J.F."/>
            <person name="Gauthier G.M."/>
            <person name="Desjardins C.A."/>
            <person name="Gallo J.E."/>
            <person name="Holder J."/>
            <person name="Sullivan T.D."/>
            <person name="Marty A.J."/>
            <person name="Carmen J.C."/>
            <person name="Chen Z."/>
            <person name="Ding L."/>
            <person name="Gujja S."/>
            <person name="Magrini V."/>
            <person name="Misas E."/>
            <person name="Mitreva M."/>
            <person name="Priest M."/>
            <person name="Saif S."/>
            <person name="Whiston E.A."/>
            <person name="Young S."/>
            <person name="Zeng Q."/>
            <person name="Goldman W.E."/>
            <person name="Mardis E.R."/>
            <person name="Taylor J.W."/>
            <person name="McEwen J.G."/>
            <person name="Clay O.K."/>
            <person name="Klein B.S."/>
            <person name="Cuomo C.A."/>
        </authorList>
    </citation>
    <scope>NUCLEOTIDE SEQUENCE [LARGE SCALE GENOMIC DNA]</scope>
    <source>
        <strain evidence="3">SLH14081</strain>
    </source>
</reference>
<dbReference type="OrthoDB" id="10514156at2759"/>
<dbReference type="RefSeq" id="XP_031575715.1">
    <property type="nucleotide sequence ID" value="XM_031719822.1"/>
</dbReference>
<dbReference type="AlphaFoldDB" id="A0A179U8D6"/>
<name>A0A179U8D6_BLAGS</name>
<protein>
    <submittedName>
        <fullName evidence="2">Uncharacterized protein</fullName>
    </submittedName>
</protein>
<dbReference type="EMBL" id="GG657448">
    <property type="protein sequence ID" value="OAT03578.1"/>
    <property type="molecule type" value="Genomic_DNA"/>
</dbReference>
<dbReference type="VEuPathDB" id="FungiDB:BDBG_00281"/>
<feature type="compositionally biased region" description="Polar residues" evidence="1">
    <location>
        <begin position="111"/>
        <end position="130"/>
    </location>
</feature>
<organism evidence="2 3">
    <name type="scientific">Blastomyces gilchristii (strain SLH14081)</name>
    <name type="common">Blastomyces dermatitidis</name>
    <dbReference type="NCBI Taxonomy" id="559298"/>
    <lineage>
        <taxon>Eukaryota</taxon>
        <taxon>Fungi</taxon>
        <taxon>Dikarya</taxon>
        <taxon>Ascomycota</taxon>
        <taxon>Pezizomycotina</taxon>
        <taxon>Eurotiomycetes</taxon>
        <taxon>Eurotiomycetidae</taxon>
        <taxon>Onygenales</taxon>
        <taxon>Ajellomycetaceae</taxon>
        <taxon>Blastomyces</taxon>
    </lineage>
</organism>